<dbReference type="GO" id="GO:0030527">
    <property type="term" value="F:structural constituent of chromatin"/>
    <property type="evidence" value="ECO:0007669"/>
    <property type="project" value="InterPro"/>
</dbReference>
<evidence type="ECO:0000313" key="2">
    <source>
        <dbReference type="Proteomes" id="UP000229296"/>
    </source>
</evidence>
<sequence>MVAKKTINQTDLARILHKKHPDILIRDLSSILKDYEYIVADELNHDNKVKLGKLLELDVSVKEGRMHYDGIDKIHGGTGRYIKIPDRKRVKYTPMKLLKDIQNKDIK</sequence>
<protein>
    <submittedName>
        <fullName evidence="1">Bacterial nucleoid DNA-binding protein</fullName>
    </submittedName>
</protein>
<gene>
    <name evidence="1" type="ORF">LpeD_54</name>
</gene>
<name>A0A291I9I1_9CAUD</name>
<keyword evidence="1" id="KW-0238">DNA-binding</keyword>
<dbReference type="SUPFAM" id="SSF47729">
    <property type="entry name" value="IHF-like DNA-binding proteins"/>
    <property type="match status" value="1"/>
</dbReference>
<dbReference type="Gene3D" id="4.10.520.10">
    <property type="entry name" value="IHF-like DNA-binding proteins"/>
    <property type="match status" value="1"/>
</dbReference>
<dbReference type="InterPro" id="IPR010992">
    <property type="entry name" value="IHF-like_DNA-bd_dom_sf"/>
</dbReference>
<dbReference type="Pfam" id="PF00216">
    <property type="entry name" value="Bac_DNA_binding"/>
    <property type="match status" value="1"/>
</dbReference>
<reference evidence="1 2" key="1">
    <citation type="submission" date="2017-08" db="EMBL/GenBank/DDBJ databases">
        <title>Isolation and Characterization of phages of Lactobacillus pentosus and plantarum.</title>
        <authorList>
            <person name="Qi R."/>
            <person name="Yu M."/>
            <person name="Qiao X."/>
            <person name="Li Y."/>
        </authorList>
    </citation>
    <scope>NUCLEOTIDE SEQUENCE [LARGE SCALE GENOMIC DNA]</scope>
</reference>
<accession>A0A291I9I1</accession>
<dbReference type="GO" id="GO:0003677">
    <property type="term" value="F:DNA binding"/>
    <property type="evidence" value="ECO:0007669"/>
    <property type="project" value="UniProtKB-KW"/>
</dbReference>
<dbReference type="Proteomes" id="UP000229296">
    <property type="component" value="Segment"/>
</dbReference>
<dbReference type="InterPro" id="IPR000119">
    <property type="entry name" value="Hist_DNA-bd"/>
</dbReference>
<organism evidence="1 2">
    <name type="scientific">Lactobacillus phage LpeD</name>
    <dbReference type="NCBI Taxonomy" id="2041210"/>
    <lineage>
        <taxon>Viruses</taxon>
        <taxon>Duplodnaviria</taxon>
        <taxon>Heunggongvirae</taxon>
        <taxon>Uroviricota</taxon>
        <taxon>Caudoviricetes</taxon>
        <taxon>Herelleviridae</taxon>
        <taxon>Elpedvirus</taxon>
        <taxon>Elpedvirus LpeD</taxon>
    </lineage>
</organism>
<keyword evidence="2" id="KW-1185">Reference proteome</keyword>
<proteinExistence type="predicted"/>
<dbReference type="EMBL" id="MF787246">
    <property type="protein sequence ID" value="ATG86352.1"/>
    <property type="molecule type" value="Genomic_DNA"/>
</dbReference>
<evidence type="ECO:0000313" key="1">
    <source>
        <dbReference type="EMBL" id="ATG86352.1"/>
    </source>
</evidence>